<organism evidence="11 12">
    <name type="scientific">Modicisalibacter luteus</name>
    <dbReference type="NCBI Taxonomy" id="453962"/>
    <lineage>
        <taxon>Bacteria</taxon>
        <taxon>Pseudomonadati</taxon>
        <taxon>Pseudomonadota</taxon>
        <taxon>Gammaproteobacteria</taxon>
        <taxon>Oceanospirillales</taxon>
        <taxon>Halomonadaceae</taxon>
        <taxon>Modicisalibacter</taxon>
    </lineage>
</organism>
<dbReference type="PANTHER" id="PTHR30100:SF1">
    <property type="entry name" value="PHOSPHATE ACYLTRANSFERASE"/>
    <property type="match status" value="1"/>
</dbReference>
<evidence type="ECO:0000313" key="12">
    <source>
        <dbReference type="Proteomes" id="UP001595640"/>
    </source>
</evidence>
<dbReference type="Pfam" id="PF02504">
    <property type="entry name" value="FA_synthesis"/>
    <property type="match status" value="1"/>
</dbReference>
<evidence type="ECO:0000256" key="1">
    <source>
        <dbReference type="ARBA" id="ARBA00001232"/>
    </source>
</evidence>
<keyword evidence="4 10" id="KW-0808">Transferase</keyword>
<reference evidence="12" key="1">
    <citation type="journal article" date="2019" name="Int. J. Syst. Evol. Microbiol.">
        <title>The Global Catalogue of Microorganisms (GCM) 10K type strain sequencing project: providing services to taxonomists for standard genome sequencing and annotation.</title>
        <authorList>
            <consortium name="The Broad Institute Genomics Platform"/>
            <consortium name="The Broad Institute Genome Sequencing Center for Infectious Disease"/>
            <person name="Wu L."/>
            <person name="Ma J."/>
        </authorList>
    </citation>
    <scope>NUCLEOTIDE SEQUENCE [LARGE SCALE GENOMIC DNA]</scope>
    <source>
        <strain evidence="12">KCTC 12847</strain>
    </source>
</reference>
<proteinExistence type="inferred from homology"/>
<dbReference type="InterPro" id="IPR003664">
    <property type="entry name" value="FA_synthesis"/>
</dbReference>
<keyword evidence="3 10" id="KW-0444">Lipid biosynthesis</keyword>
<dbReference type="PIRSF" id="PIRSF002465">
    <property type="entry name" value="Phsphlp_syn_PlsX"/>
    <property type="match status" value="1"/>
</dbReference>
<comment type="caution">
    <text evidence="11">The sequence shown here is derived from an EMBL/GenBank/DDBJ whole genome shotgun (WGS) entry which is preliminary data.</text>
</comment>
<keyword evidence="6 10" id="KW-0594">Phospholipid biosynthesis</keyword>
<evidence type="ECO:0000256" key="9">
    <source>
        <dbReference type="ARBA" id="ARBA00046608"/>
    </source>
</evidence>
<dbReference type="NCBIfam" id="TIGR00182">
    <property type="entry name" value="plsX"/>
    <property type="match status" value="1"/>
</dbReference>
<evidence type="ECO:0000256" key="5">
    <source>
        <dbReference type="ARBA" id="ARBA00023098"/>
    </source>
</evidence>
<keyword evidence="5 10" id="KW-0443">Lipid metabolism</keyword>
<dbReference type="PANTHER" id="PTHR30100">
    <property type="entry name" value="FATTY ACID/PHOSPHOLIPID SYNTHESIS PROTEIN PLSX"/>
    <property type="match status" value="1"/>
</dbReference>
<dbReference type="HAMAP" id="MF_00019">
    <property type="entry name" value="PlsX"/>
    <property type="match status" value="1"/>
</dbReference>
<keyword evidence="11" id="KW-0012">Acyltransferase</keyword>
<sequence>MAVQIAVDVMGGDLGPRATVRGAAEALQLHSGLTLRLFGPSDILEAELEHLPSRLRRAESRLTLIHSPNVISQAQKPSAALRSARDTSLAMMLEDVAKGESMAGVSAGNTGALMALSRRALGTVAGIPRPAISTAIPTKGGGRCYMLDMGANIESSAQRLVEFAVMGEVAARCVDGLTRPRVALLNMGVEATKGPANVRQADALLRNLGDGVNYVGFIEGDGLFNGEADVVVCDGFVGNIVLKSSEGLARMLIERVQATFGAHWGSRLVGMLAKPALLRLKRQLDPVRYNGASLLGLSGIVVKSHGRADAQGFACAVSRAVQEVSINLPRLLERELGQRTSIPWVACDPRDRGLPTPSRPDEFPS</sequence>
<keyword evidence="2 10" id="KW-0963">Cytoplasm</keyword>
<dbReference type="GO" id="GO:0043811">
    <property type="term" value="F:phosphate:acyl-[acyl carrier protein] acyltransferase activity"/>
    <property type="evidence" value="ECO:0007669"/>
    <property type="project" value="UniProtKB-EC"/>
</dbReference>
<evidence type="ECO:0000256" key="8">
    <source>
        <dbReference type="ARBA" id="ARBA00024069"/>
    </source>
</evidence>
<evidence type="ECO:0000313" key="11">
    <source>
        <dbReference type="EMBL" id="MFC3293812.1"/>
    </source>
</evidence>
<evidence type="ECO:0000256" key="3">
    <source>
        <dbReference type="ARBA" id="ARBA00022516"/>
    </source>
</evidence>
<protein>
    <recommendedName>
        <fullName evidence="8 10">Phosphate acyltransferase</fullName>
        <ecNumber evidence="8 10">2.3.1.274</ecNumber>
    </recommendedName>
    <alternativeName>
        <fullName evidence="10">Acyl-ACP phosphotransacylase</fullName>
    </alternativeName>
    <alternativeName>
        <fullName evidence="10">Acyl-[acyl-carrier-protein]--phosphate acyltransferase</fullName>
    </alternativeName>
    <alternativeName>
        <fullName evidence="10">Phosphate-acyl-ACP acyltransferase</fullName>
    </alternativeName>
</protein>
<evidence type="ECO:0000256" key="2">
    <source>
        <dbReference type="ARBA" id="ARBA00022490"/>
    </source>
</evidence>
<name>A0ABV7M6D4_9GAMM</name>
<comment type="similarity">
    <text evidence="10">Belongs to the PlsX family.</text>
</comment>
<gene>
    <name evidence="10 11" type="primary">plsX</name>
    <name evidence="11" type="ORF">ACFOEI_17310</name>
</gene>
<dbReference type="RefSeq" id="WP_019018657.1">
    <property type="nucleotide sequence ID" value="NZ_BMXD01000001.1"/>
</dbReference>
<evidence type="ECO:0000256" key="4">
    <source>
        <dbReference type="ARBA" id="ARBA00022679"/>
    </source>
</evidence>
<comment type="function">
    <text evidence="10">Catalyzes the reversible formation of acyl-phosphate (acyl-PO(4)) from acyl-[acyl-carrier-protein] (acyl-ACP). This enzyme utilizes acyl-ACP as fatty acyl donor, but not acyl-CoA.</text>
</comment>
<dbReference type="EC" id="2.3.1.274" evidence="8 10"/>
<evidence type="ECO:0000256" key="6">
    <source>
        <dbReference type="ARBA" id="ARBA00023209"/>
    </source>
</evidence>
<keyword evidence="12" id="KW-1185">Reference proteome</keyword>
<comment type="subcellular location">
    <subcellularLocation>
        <location evidence="10">Cytoplasm</location>
    </subcellularLocation>
    <text evidence="10">Associated with the membrane possibly through PlsY.</text>
</comment>
<dbReference type="Gene3D" id="3.40.718.10">
    <property type="entry name" value="Isopropylmalate Dehydrogenase"/>
    <property type="match status" value="1"/>
</dbReference>
<keyword evidence="7 10" id="KW-1208">Phospholipid metabolism</keyword>
<dbReference type="SUPFAM" id="SSF53659">
    <property type="entry name" value="Isocitrate/Isopropylmalate dehydrogenase-like"/>
    <property type="match status" value="1"/>
</dbReference>
<evidence type="ECO:0000256" key="10">
    <source>
        <dbReference type="HAMAP-Rule" id="MF_00019"/>
    </source>
</evidence>
<comment type="pathway">
    <text evidence="10">Lipid metabolism; phospholipid metabolism.</text>
</comment>
<dbReference type="Proteomes" id="UP001595640">
    <property type="component" value="Unassembled WGS sequence"/>
</dbReference>
<dbReference type="InterPro" id="IPR012281">
    <property type="entry name" value="Phospholipid_synth_PlsX-like"/>
</dbReference>
<comment type="catalytic activity">
    <reaction evidence="1 10">
        <text>a fatty acyl-[ACP] + phosphate = an acyl phosphate + holo-[ACP]</text>
        <dbReference type="Rhea" id="RHEA:42292"/>
        <dbReference type="Rhea" id="RHEA-COMP:9685"/>
        <dbReference type="Rhea" id="RHEA-COMP:14125"/>
        <dbReference type="ChEBI" id="CHEBI:43474"/>
        <dbReference type="ChEBI" id="CHEBI:59918"/>
        <dbReference type="ChEBI" id="CHEBI:64479"/>
        <dbReference type="ChEBI" id="CHEBI:138651"/>
        <dbReference type="EC" id="2.3.1.274"/>
    </reaction>
</comment>
<accession>A0ABV7M6D4</accession>
<evidence type="ECO:0000256" key="7">
    <source>
        <dbReference type="ARBA" id="ARBA00023264"/>
    </source>
</evidence>
<dbReference type="EMBL" id="JBHRUH010000031">
    <property type="protein sequence ID" value="MFC3293812.1"/>
    <property type="molecule type" value="Genomic_DNA"/>
</dbReference>
<comment type="subunit">
    <text evidence="9 10">Homodimer. Probably interacts with PlsY.</text>
</comment>